<dbReference type="InterPro" id="IPR002937">
    <property type="entry name" value="Amino_oxidase"/>
</dbReference>
<dbReference type="Gene3D" id="3.90.660.50">
    <property type="match status" value="1"/>
</dbReference>
<dbReference type="RefSeq" id="WP_193417513.1">
    <property type="nucleotide sequence ID" value="NZ_JADCNN020000010.1"/>
</dbReference>
<dbReference type="Proteomes" id="UP001516620">
    <property type="component" value="Unassembled WGS sequence"/>
</dbReference>
<keyword evidence="4" id="KW-1185">Reference proteome</keyword>
<comment type="caution">
    <text evidence="3">The sequence shown here is derived from an EMBL/GenBank/DDBJ whole genome shotgun (WGS) entry which is preliminary data.</text>
</comment>
<gene>
    <name evidence="3" type="ORF">IM700_013085</name>
</gene>
<proteinExistence type="inferred from homology"/>
<evidence type="ECO:0000313" key="3">
    <source>
        <dbReference type="EMBL" id="MBM6996582.1"/>
    </source>
</evidence>
<evidence type="ECO:0000256" key="1">
    <source>
        <dbReference type="ARBA" id="ARBA00038322"/>
    </source>
</evidence>
<dbReference type="PANTHER" id="PTHR43734:SF1">
    <property type="entry name" value="PHYTOENE DESATURASE"/>
    <property type="match status" value="1"/>
</dbReference>
<dbReference type="Pfam" id="PF01593">
    <property type="entry name" value="Amino_oxidase"/>
    <property type="match status" value="1"/>
</dbReference>
<comment type="similarity">
    <text evidence="1">Belongs to the carotenoid/retinoid oxidoreductase family. CrtN subfamily.</text>
</comment>
<feature type="domain" description="Amine oxidase" evidence="2">
    <location>
        <begin position="13"/>
        <end position="422"/>
    </location>
</feature>
<reference evidence="3 4" key="1">
    <citation type="submission" date="2021-01" db="EMBL/GenBank/DDBJ databases">
        <title>Paenibacillus sp.nov. isolated from the rhizosphere soil of tomato plant.</title>
        <authorList>
            <person name="Thin K.K."/>
            <person name="Zhang X."/>
            <person name="He S."/>
        </authorList>
    </citation>
    <scope>NUCLEOTIDE SEQUENCE [LARGE SCALE GENOMIC DNA]</scope>
    <source>
        <strain evidence="3 4">DXFW5</strain>
    </source>
</reference>
<dbReference type="SUPFAM" id="SSF51905">
    <property type="entry name" value="FAD/NAD(P)-binding domain"/>
    <property type="match status" value="1"/>
</dbReference>
<dbReference type="PANTHER" id="PTHR43734">
    <property type="entry name" value="PHYTOENE DESATURASE"/>
    <property type="match status" value="1"/>
</dbReference>
<name>A0ABS2H548_9BACL</name>
<dbReference type="EMBL" id="JADCNN020000010">
    <property type="protein sequence ID" value="MBM6996582.1"/>
    <property type="molecule type" value="Genomic_DNA"/>
</dbReference>
<sequence length="447" mass="49089">MEKWDVTVIGGGLAGLTTAAFLAKQGLRTLVLEQSSRWGGRASTDEKDGCLFNMGPHALYSRGQGLQILQELGLDPDGNEAVLGGRLVTPNGIHALPVSARELLKTTAFSFREKLEFARVLTKVSRATLPGESMHVTLEEWVNQITSQETVRKFLYSLFRLGTYSNAPSRVSAGACLRQFQISKGGVRYLHGGWQAMIDSLTALTQSAGAVLRTGQKVTSITGAHPAMRIHLADHTEVETQSIVAALDPQVTHQLTGKVPNSHLAALCERLIPVRGAALDLALRRLPDPNINFALHLDQPYYFSNHSNVARLTRDDRHVVLHLYKYTSPDDNPNAERDRKELAEFLDLLQPGWRKELITSRYLPRIPVTYGLQTVERACSNGEETLVSDIPGLYLAGDWTAGDAMLSDAAIVSGKEAAEHILHRKMSLATSIPASSILKMESSKERR</sequence>
<evidence type="ECO:0000259" key="2">
    <source>
        <dbReference type="Pfam" id="PF01593"/>
    </source>
</evidence>
<dbReference type="Gene3D" id="3.50.50.60">
    <property type="entry name" value="FAD/NAD(P)-binding domain"/>
    <property type="match status" value="1"/>
</dbReference>
<accession>A0ABS2H548</accession>
<organism evidence="3 4">
    <name type="scientific">Paenibacillus rhizolycopersici</name>
    <dbReference type="NCBI Taxonomy" id="2780073"/>
    <lineage>
        <taxon>Bacteria</taxon>
        <taxon>Bacillati</taxon>
        <taxon>Bacillota</taxon>
        <taxon>Bacilli</taxon>
        <taxon>Bacillales</taxon>
        <taxon>Paenibacillaceae</taxon>
        <taxon>Paenibacillus</taxon>
    </lineage>
</organism>
<protein>
    <submittedName>
        <fullName evidence="3">NAD(P)/FAD-dependent oxidoreductase</fullName>
    </submittedName>
</protein>
<dbReference type="InterPro" id="IPR036188">
    <property type="entry name" value="FAD/NAD-bd_sf"/>
</dbReference>
<evidence type="ECO:0000313" key="4">
    <source>
        <dbReference type="Proteomes" id="UP001516620"/>
    </source>
</evidence>